<name>A0A6J4L9H7_9ACTN</name>
<accession>A0A6J4L9H7</accession>
<evidence type="ECO:0000313" key="2">
    <source>
        <dbReference type="EMBL" id="CAA9325809.1"/>
    </source>
</evidence>
<proteinExistence type="predicted"/>
<feature type="compositionally biased region" description="Basic residues" evidence="1">
    <location>
        <begin position="180"/>
        <end position="190"/>
    </location>
</feature>
<reference evidence="2" key="1">
    <citation type="submission" date="2020-02" db="EMBL/GenBank/DDBJ databases">
        <authorList>
            <person name="Meier V. D."/>
        </authorList>
    </citation>
    <scope>NUCLEOTIDE SEQUENCE</scope>
    <source>
        <strain evidence="2">AVDCRST_MAG29</strain>
    </source>
</reference>
<dbReference type="EMBL" id="CADCUG010000041">
    <property type="protein sequence ID" value="CAA9325809.1"/>
    <property type="molecule type" value="Genomic_DNA"/>
</dbReference>
<organism evidence="2">
    <name type="scientific">uncultured Nocardioidaceae bacterium</name>
    <dbReference type="NCBI Taxonomy" id="253824"/>
    <lineage>
        <taxon>Bacteria</taxon>
        <taxon>Bacillati</taxon>
        <taxon>Actinomycetota</taxon>
        <taxon>Actinomycetes</taxon>
        <taxon>Propionibacteriales</taxon>
        <taxon>Nocardioidaceae</taxon>
        <taxon>environmental samples</taxon>
    </lineage>
</organism>
<feature type="compositionally biased region" description="Low complexity" evidence="1">
    <location>
        <begin position="23"/>
        <end position="33"/>
    </location>
</feature>
<feature type="non-terminal residue" evidence="2">
    <location>
        <position position="1"/>
    </location>
</feature>
<dbReference type="EC" id="1.6.5.3" evidence="2"/>
<feature type="compositionally biased region" description="Basic and acidic residues" evidence="1">
    <location>
        <begin position="1"/>
        <end position="21"/>
    </location>
</feature>
<feature type="non-terminal residue" evidence="2">
    <location>
        <position position="265"/>
    </location>
</feature>
<sequence length="265" mass="28676">EWRPAQPRQAREQPREGEHPARRPAVGGAPPLAGEHRPSRPGGDPRRGHRRACRHVRCPGHRRHLRLRRPASSGDPAGFDLPPVRGLVRRGRRPAGDAPPGRGPRGRLGDREGRRRPGGDHLPHPQSPPGGRGQAAARRRRSALRAAVGGQRGALPVGHRPRAARGLPPAVDDPQPPHPTRGRGAGRRPAHPVGRGDVPDRRLARAGDLRLLRDRLRRAPGAHPDRDARRLAGPPPAQGLPARRDPRAVQGRDRAPAGPAEVLQL</sequence>
<feature type="compositionally biased region" description="Basic residues" evidence="1">
    <location>
        <begin position="47"/>
        <end position="69"/>
    </location>
</feature>
<feature type="compositionally biased region" description="Basic and acidic residues" evidence="1">
    <location>
        <begin position="197"/>
        <end position="214"/>
    </location>
</feature>
<protein>
    <submittedName>
        <fullName evidence="2">NADH-ubiquinone oxidoreductase chain C</fullName>
        <ecNumber evidence="2">1.6.5.3</ecNumber>
    </submittedName>
</protein>
<feature type="compositionally biased region" description="Basic and acidic residues" evidence="1">
    <location>
        <begin position="107"/>
        <end position="123"/>
    </location>
</feature>
<keyword evidence="2" id="KW-0560">Oxidoreductase</keyword>
<keyword evidence="2" id="KW-0830">Ubiquinone</keyword>
<gene>
    <name evidence="2" type="ORF">AVDCRST_MAG29-730</name>
</gene>
<feature type="compositionally biased region" description="Basic and acidic residues" evidence="1">
    <location>
        <begin position="242"/>
        <end position="255"/>
    </location>
</feature>
<feature type="compositionally biased region" description="Basic and acidic residues" evidence="1">
    <location>
        <begin position="34"/>
        <end position="46"/>
    </location>
</feature>
<dbReference type="GO" id="GO:0016491">
    <property type="term" value="F:oxidoreductase activity"/>
    <property type="evidence" value="ECO:0007669"/>
    <property type="project" value="UniProtKB-KW"/>
</dbReference>
<evidence type="ECO:0000256" key="1">
    <source>
        <dbReference type="SAM" id="MobiDB-lite"/>
    </source>
</evidence>
<dbReference type="AlphaFoldDB" id="A0A6J4L9H7"/>
<feature type="region of interest" description="Disordered" evidence="1">
    <location>
        <begin position="1"/>
        <end position="265"/>
    </location>
</feature>